<evidence type="ECO:0000256" key="1">
    <source>
        <dbReference type="ARBA" id="ARBA00004123"/>
    </source>
</evidence>
<feature type="compositionally biased region" description="Basic and acidic residues" evidence="6">
    <location>
        <begin position="157"/>
        <end position="166"/>
    </location>
</feature>
<keyword evidence="4" id="KW-0963">Cytoplasm</keyword>
<dbReference type="GO" id="GO:0008104">
    <property type="term" value="P:intracellular protein localization"/>
    <property type="evidence" value="ECO:0007669"/>
    <property type="project" value="TreeGrafter"/>
</dbReference>
<feature type="compositionally biased region" description="Polar residues" evidence="6">
    <location>
        <begin position="20"/>
        <end position="49"/>
    </location>
</feature>
<gene>
    <name evidence="7" type="ORF">CFIMG_003372RAa</name>
</gene>
<keyword evidence="8" id="KW-1185">Reference proteome</keyword>
<evidence type="ECO:0000313" key="8">
    <source>
        <dbReference type="Proteomes" id="UP000222788"/>
    </source>
</evidence>
<reference evidence="7 8" key="1">
    <citation type="journal article" date="2013" name="Fungal Biol.">
        <title>Analysis of microsatellite markers in the genome of the plant pathogen Ceratocystis fimbriata.</title>
        <authorList>
            <person name="Simpson M.C."/>
            <person name="Wilken P.M."/>
            <person name="Coetzee M.P."/>
            <person name="Wingfield M.J."/>
            <person name="Wingfield B.D."/>
        </authorList>
    </citation>
    <scope>NUCLEOTIDE SEQUENCE [LARGE SCALE GENOMIC DNA]</scope>
    <source>
        <strain evidence="7 8">CBS 114723</strain>
    </source>
</reference>
<dbReference type="Proteomes" id="UP000222788">
    <property type="component" value="Unassembled WGS sequence"/>
</dbReference>
<protein>
    <submittedName>
        <fullName evidence="7">Uncharacterized protein</fullName>
    </submittedName>
</protein>
<organism evidence="7 8">
    <name type="scientific">Ceratocystis fimbriata CBS 114723</name>
    <dbReference type="NCBI Taxonomy" id="1035309"/>
    <lineage>
        <taxon>Eukaryota</taxon>
        <taxon>Fungi</taxon>
        <taxon>Dikarya</taxon>
        <taxon>Ascomycota</taxon>
        <taxon>Pezizomycotina</taxon>
        <taxon>Sordariomycetes</taxon>
        <taxon>Hypocreomycetidae</taxon>
        <taxon>Microascales</taxon>
        <taxon>Ceratocystidaceae</taxon>
        <taxon>Ceratocystis</taxon>
    </lineage>
</organism>
<evidence type="ECO:0000256" key="5">
    <source>
        <dbReference type="ARBA" id="ARBA00023242"/>
    </source>
</evidence>
<feature type="region of interest" description="Disordered" evidence="6">
    <location>
        <begin position="1"/>
        <end position="62"/>
    </location>
</feature>
<dbReference type="GO" id="GO:0005634">
    <property type="term" value="C:nucleus"/>
    <property type="evidence" value="ECO:0007669"/>
    <property type="project" value="UniProtKB-SubCell"/>
</dbReference>
<evidence type="ECO:0000256" key="2">
    <source>
        <dbReference type="ARBA" id="ARBA00004496"/>
    </source>
</evidence>
<dbReference type="EMBL" id="APWK03000024">
    <property type="protein sequence ID" value="PHH54557.1"/>
    <property type="molecule type" value="Genomic_DNA"/>
</dbReference>
<comment type="caution">
    <text evidence="7">The sequence shown here is derived from an EMBL/GenBank/DDBJ whole genome shotgun (WGS) entry which is preliminary data.</text>
</comment>
<reference evidence="7 8" key="2">
    <citation type="journal article" date="2013" name="IMA Fungus">
        <title>IMA Genome-F 1: Ceratocystis fimbriata: Draft nuclear genome sequence for the plant pathogen, Ceratocystis fimbriata.</title>
        <authorList>
            <person name="Wilken P.M."/>
            <person name="Steenkamp E.T."/>
            <person name="Wingfield M.J."/>
            <person name="de Beer Z.W."/>
            <person name="Wingfield B.D."/>
        </authorList>
    </citation>
    <scope>NUCLEOTIDE SEQUENCE [LARGE SCALE GENOMIC DNA]</scope>
    <source>
        <strain evidence="7 8">CBS 114723</strain>
    </source>
</reference>
<dbReference type="AlphaFoldDB" id="A0A2C5XAK0"/>
<dbReference type="PANTHER" id="PTHR28081:SF1">
    <property type="entry name" value="DAMAGE-REGULATED IMPORT FACILITATOR 1"/>
    <property type="match status" value="1"/>
</dbReference>
<sequence>MSQPKTKRQFAGAARDPSQREITSFFSTTGRVQSPSTDTANTPAVSSHQARGRGSGIGPKLPESVQASLLNVGMRIRKSVPEGYKTTDSRYKPWAQSQMNNQDSKTDGSFAGKCASVNDEYKNGTNLYSTQPPHTGLIPYCGVNKIGNLSTQPVSFEGRKPDKSDDIPGLSSSQETIDPYDSDSDEQIQAHAHFQTRLGENAKKRCFEPDGIMDGSDAASYDGFPLQAEGNDSITGGASRFRGPAINLVYTDRVIAVPRKSRQKPVIVQDFGEATFLDLDAMK</sequence>
<dbReference type="InterPro" id="IPR013900">
    <property type="entry name" value="RNR_inhibitor"/>
</dbReference>
<evidence type="ECO:0000256" key="3">
    <source>
        <dbReference type="ARBA" id="ARBA00005459"/>
    </source>
</evidence>
<comment type="similarity">
    <text evidence="3">Belongs to the DIF1/spd1 family.</text>
</comment>
<dbReference type="PANTHER" id="PTHR28081">
    <property type="entry name" value="DAMAGE-REGULATED IMPORT FACILITATOR 1-RELATED"/>
    <property type="match status" value="1"/>
</dbReference>
<dbReference type="GO" id="GO:1990846">
    <property type="term" value="F:ribonucleoside-diphosphate reductase inhibitor activity"/>
    <property type="evidence" value="ECO:0007669"/>
    <property type="project" value="TreeGrafter"/>
</dbReference>
<dbReference type="OrthoDB" id="4072855at2759"/>
<dbReference type="Pfam" id="PF08591">
    <property type="entry name" value="RNR_inhib"/>
    <property type="match status" value="1"/>
</dbReference>
<accession>A0A2C5XAK0</accession>
<name>A0A2C5XAK0_9PEZI</name>
<evidence type="ECO:0000256" key="4">
    <source>
        <dbReference type="ARBA" id="ARBA00022490"/>
    </source>
</evidence>
<comment type="subcellular location">
    <subcellularLocation>
        <location evidence="2">Cytoplasm</location>
    </subcellularLocation>
    <subcellularLocation>
        <location evidence="1">Nucleus</location>
    </subcellularLocation>
</comment>
<proteinExistence type="inferred from homology"/>
<keyword evidence="5" id="KW-0539">Nucleus</keyword>
<evidence type="ECO:0000256" key="6">
    <source>
        <dbReference type="SAM" id="MobiDB-lite"/>
    </source>
</evidence>
<feature type="region of interest" description="Disordered" evidence="6">
    <location>
        <begin position="152"/>
        <end position="185"/>
    </location>
</feature>
<dbReference type="STRING" id="1035309.A0A2C5XAK0"/>
<dbReference type="GO" id="GO:0005737">
    <property type="term" value="C:cytoplasm"/>
    <property type="evidence" value="ECO:0007669"/>
    <property type="project" value="UniProtKB-SubCell"/>
</dbReference>
<evidence type="ECO:0000313" key="7">
    <source>
        <dbReference type="EMBL" id="PHH54557.1"/>
    </source>
</evidence>